<organism evidence="2 3">
    <name type="scientific">Thiohalorhabdus methylotrophus</name>
    <dbReference type="NCBI Taxonomy" id="3242694"/>
    <lineage>
        <taxon>Bacteria</taxon>
        <taxon>Pseudomonadati</taxon>
        <taxon>Pseudomonadota</taxon>
        <taxon>Gammaproteobacteria</taxon>
        <taxon>Thiohalorhabdales</taxon>
        <taxon>Thiohalorhabdaceae</taxon>
        <taxon>Thiohalorhabdus</taxon>
    </lineage>
</organism>
<evidence type="ECO:0000313" key="2">
    <source>
        <dbReference type="EMBL" id="MFA9462292.1"/>
    </source>
</evidence>
<dbReference type="InterPro" id="IPR019201">
    <property type="entry name" value="DUF2065"/>
</dbReference>
<keyword evidence="1" id="KW-0812">Transmembrane</keyword>
<dbReference type="EMBL" id="JBGUAW010000012">
    <property type="protein sequence ID" value="MFA9462292.1"/>
    <property type="molecule type" value="Genomic_DNA"/>
</dbReference>
<evidence type="ECO:0000313" key="3">
    <source>
        <dbReference type="Proteomes" id="UP001575181"/>
    </source>
</evidence>
<feature type="transmembrane region" description="Helical" evidence="1">
    <location>
        <begin position="41"/>
        <end position="60"/>
    </location>
</feature>
<dbReference type="RefSeq" id="WP_373657082.1">
    <property type="nucleotide sequence ID" value="NZ_JBGUAW010000012.1"/>
</dbReference>
<name>A0ABV4TZF3_9GAMM</name>
<keyword evidence="1" id="KW-0472">Membrane</keyword>
<dbReference type="Pfam" id="PF09838">
    <property type="entry name" value="DUF2065"/>
    <property type="match status" value="1"/>
</dbReference>
<dbReference type="PANTHER" id="PTHR38602:SF1">
    <property type="entry name" value="INNER MEMBRANE PROTEIN"/>
    <property type="match status" value="1"/>
</dbReference>
<accession>A0ABV4TZF3</accession>
<keyword evidence="3" id="KW-1185">Reference proteome</keyword>
<evidence type="ECO:0000256" key="1">
    <source>
        <dbReference type="SAM" id="Phobius"/>
    </source>
</evidence>
<comment type="caution">
    <text evidence="2">The sequence shown here is derived from an EMBL/GenBank/DDBJ whole genome shotgun (WGS) entry which is preliminary data.</text>
</comment>
<sequence length="64" mass="7164">MWQELLSAIALVMVLEGLPYFISPSAMRRALAHLFTLPDHVLRGTGLTLMVIGVVLLFMVRKLL</sequence>
<protein>
    <submittedName>
        <fullName evidence="2">DUF2065 domain-containing protein</fullName>
    </submittedName>
</protein>
<dbReference type="PANTHER" id="PTHR38602">
    <property type="entry name" value="INNER MEMBRANE PROTEIN-RELATED"/>
    <property type="match status" value="1"/>
</dbReference>
<dbReference type="Proteomes" id="UP001575181">
    <property type="component" value="Unassembled WGS sequence"/>
</dbReference>
<keyword evidence="1" id="KW-1133">Transmembrane helix</keyword>
<gene>
    <name evidence="2" type="ORF">ACERLL_15870</name>
</gene>
<proteinExistence type="predicted"/>
<reference evidence="2 3" key="1">
    <citation type="submission" date="2024-08" db="EMBL/GenBank/DDBJ databases">
        <title>Whole-genome sequencing of halo(alkali)philic microorganisms from hypersaline lakes.</title>
        <authorList>
            <person name="Sorokin D.Y."/>
            <person name="Merkel A.Y."/>
            <person name="Messina E."/>
            <person name="Yakimov M."/>
        </authorList>
    </citation>
    <scope>NUCLEOTIDE SEQUENCE [LARGE SCALE GENOMIC DNA]</scope>
    <source>
        <strain evidence="2 3">Cl-TMA</strain>
    </source>
</reference>